<dbReference type="PANTHER" id="PTHR47163:SF2">
    <property type="entry name" value="SI:DKEY-17M8.2"/>
    <property type="match status" value="1"/>
</dbReference>
<feature type="domain" description="ISXO2-like transposase" evidence="1">
    <location>
        <begin position="140"/>
        <end position="281"/>
    </location>
</feature>
<dbReference type="SMART" id="SM01126">
    <property type="entry name" value="DDE_Tnp_IS1595"/>
    <property type="match status" value="1"/>
</dbReference>
<reference evidence="3" key="1">
    <citation type="submission" date="2025-08" db="UniProtKB">
        <authorList>
            <consortium name="RefSeq"/>
        </authorList>
    </citation>
    <scope>IDENTIFICATION</scope>
    <source>
        <tissue evidence="3">Whole body</tissue>
    </source>
</reference>
<dbReference type="Pfam" id="PF12762">
    <property type="entry name" value="DDE_Tnp_IS1595"/>
    <property type="match status" value="1"/>
</dbReference>
<gene>
    <name evidence="3" type="primary">LOC112460047</name>
</gene>
<proteinExistence type="predicted"/>
<keyword evidence="2" id="KW-1185">Reference proteome</keyword>
<dbReference type="GeneID" id="112460047"/>
<dbReference type="InterPro" id="IPR053164">
    <property type="entry name" value="IS1016-like_transposase"/>
</dbReference>
<evidence type="ECO:0000259" key="1">
    <source>
        <dbReference type="SMART" id="SM01126"/>
    </source>
</evidence>
<dbReference type="OrthoDB" id="10052789at2759"/>
<dbReference type="RefSeq" id="XP_024880246.1">
    <property type="nucleotide sequence ID" value="XM_025024478.1"/>
</dbReference>
<dbReference type="Proteomes" id="UP000504618">
    <property type="component" value="Unplaced"/>
</dbReference>
<evidence type="ECO:0000313" key="3">
    <source>
        <dbReference type="RefSeq" id="XP_024880246.1"/>
    </source>
</evidence>
<dbReference type="PANTHER" id="PTHR47163">
    <property type="entry name" value="DDE_TNP_IS1595 DOMAIN-CONTAINING PROTEIN"/>
    <property type="match status" value="1"/>
</dbReference>
<organism evidence="2 3">
    <name type="scientific">Temnothorax curvispinosus</name>
    <dbReference type="NCBI Taxonomy" id="300111"/>
    <lineage>
        <taxon>Eukaryota</taxon>
        <taxon>Metazoa</taxon>
        <taxon>Ecdysozoa</taxon>
        <taxon>Arthropoda</taxon>
        <taxon>Hexapoda</taxon>
        <taxon>Insecta</taxon>
        <taxon>Pterygota</taxon>
        <taxon>Neoptera</taxon>
        <taxon>Endopterygota</taxon>
        <taxon>Hymenoptera</taxon>
        <taxon>Apocrita</taxon>
        <taxon>Aculeata</taxon>
        <taxon>Formicoidea</taxon>
        <taxon>Formicidae</taxon>
        <taxon>Myrmicinae</taxon>
        <taxon>Temnothorax</taxon>
    </lineage>
</organism>
<name>A0A6J1QG96_9HYME</name>
<dbReference type="InterPro" id="IPR024445">
    <property type="entry name" value="Tnp_ISXO2-like"/>
</dbReference>
<accession>A0A6J1QG96</accession>
<evidence type="ECO:0000313" key="2">
    <source>
        <dbReference type="Proteomes" id="UP000504618"/>
    </source>
</evidence>
<sequence length="314" mass="36946">MQLHEFLAVTHDKDKLINYLMEHNVISNEIYCPKCNNKLKLNRDNFSFRCRKVLYEKNKHKKYVKKQCTFKGSVRFDTWFSKSNLSLETICRMTAYFIMLRPPRLMFLCTELQLSQHSVFDWISFCREVCIYWAKKNSTKLGGPNIIVEIDEAKIGKKKYNCGRIIEGKWIFGGYERGTKKIFIVPVQDRTEKTLLELIKEWILPGTTIMSDCWKLYNCLNSEGFQHLTENHSMNFVDLDAGAHTQHIERVWREVKANIPQYGMRSSHLVGYLAEYFFKRVHAYEDRLSSFFRAIAELCPPKTVDDEADVSEAT</sequence>
<dbReference type="AlphaFoldDB" id="A0A6J1QG96"/>
<protein>
    <submittedName>
        <fullName evidence="3">Uncharacterized protein LOC112460047</fullName>
    </submittedName>
</protein>